<dbReference type="EMBL" id="JACU01000008">
    <property type="protein sequence ID" value="KMS52567.1"/>
    <property type="molecule type" value="Genomic_DNA"/>
</dbReference>
<organism evidence="2 3">
    <name type="scientific">Novosphingobium barchaimii LL02</name>
    <dbReference type="NCBI Taxonomy" id="1114963"/>
    <lineage>
        <taxon>Bacteria</taxon>
        <taxon>Pseudomonadati</taxon>
        <taxon>Pseudomonadota</taxon>
        <taxon>Alphaproteobacteria</taxon>
        <taxon>Sphingomonadales</taxon>
        <taxon>Sphingomonadaceae</taxon>
        <taxon>Novosphingobium</taxon>
    </lineage>
</organism>
<dbReference type="PANTHER" id="PTHR43032:SF2">
    <property type="entry name" value="BLL0505 PROTEIN"/>
    <property type="match status" value="1"/>
</dbReference>
<evidence type="ECO:0000313" key="2">
    <source>
        <dbReference type="EMBL" id="KMS52567.1"/>
    </source>
</evidence>
<accession>A0A0J7XLK6</accession>
<dbReference type="AlphaFoldDB" id="A0A0J7XLK6"/>
<dbReference type="RefSeq" id="WP_059152652.1">
    <property type="nucleotide sequence ID" value="NZ_KQ130456.1"/>
</dbReference>
<name>A0A0J7XLK6_9SPHN</name>
<sequence length="253" mass="28388">MTLIVSRRGLIRAGAAGAGSLLLPGCDRLFDNSTFRETLESGENLHRVTQRVLGRNALAREYREADMSPAFRANGSREVTDPAYRQHLAQGFANWSLMLGGLVEHPLTLSLQTLRDLPQRRQITRHDCVEGWSAIGQWQGPRLGLLLDMARLRPQARYLVFHCADLYHGRPYYESIDMVDAFHPQTILAWAMNGKPLKEAHGAPLRLRVERQLGYKHAKFVARIEAVASLEGIHGGKGGYWEDNGAYAWYAGI</sequence>
<dbReference type="SUPFAM" id="SSF56524">
    <property type="entry name" value="Oxidoreductase molybdopterin-binding domain"/>
    <property type="match status" value="1"/>
</dbReference>
<protein>
    <submittedName>
        <fullName evidence="2">Molybdopterin-binding protein</fullName>
    </submittedName>
</protein>
<dbReference type="InterPro" id="IPR036374">
    <property type="entry name" value="OxRdtase_Mopterin-bd_sf"/>
</dbReference>
<feature type="domain" description="Oxidoreductase molybdopterin-binding" evidence="1">
    <location>
        <begin position="93"/>
        <end position="227"/>
    </location>
</feature>
<dbReference type="OrthoDB" id="9795587at2"/>
<comment type="caution">
    <text evidence="2">The sequence shown here is derived from an EMBL/GenBank/DDBJ whole genome shotgun (WGS) entry which is preliminary data.</text>
</comment>
<evidence type="ECO:0000259" key="1">
    <source>
        <dbReference type="Pfam" id="PF00174"/>
    </source>
</evidence>
<dbReference type="Gene3D" id="3.90.420.10">
    <property type="entry name" value="Oxidoreductase, molybdopterin-binding domain"/>
    <property type="match status" value="1"/>
</dbReference>
<dbReference type="PANTHER" id="PTHR43032">
    <property type="entry name" value="PROTEIN-METHIONINE-SULFOXIDE REDUCTASE"/>
    <property type="match status" value="1"/>
</dbReference>
<dbReference type="PATRIC" id="fig|1114963.3.peg.3587"/>
<dbReference type="InterPro" id="IPR000572">
    <property type="entry name" value="OxRdtase_Mopterin-bd_dom"/>
</dbReference>
<reference evidence="2 3" key="1">
    <citation type="journal article" date="2015" name="G3 (Bethesda)">
        <title>Insights into Ongoing Evolution of the Hexachlorocyclohexane Catabolic Pathway from Comparative Genomics of Ten Sphingomonadaceae Strains.</title>
        <authorList>
            <person name="Pearce S.L."/>
            <person name="Oakeshott J.G."/>
            <person name="Pandey G."/>
        </authorList>
    </citation>
    <scope>NUCLEOTIDE SEQUENCE [LARGE SCALE GENOMIC DNA]</scope>
    <source>
        <strain evidence="2 3">LL02</strain>
    </source>
</reference>
<gene>
    <name evidence="2" type="ORF">V474_23700</name>
</gene>
<dbReference type="Proteomes" id="UP000052268">
    <property type="component" value="Unassembled WGS sequence"/>
</dbReference>
<keyword evidence="3" id="KW-1185">Reference proteome</keyword>
<dbReference type="Pfam" id="PF00174">
    <property type="entry name" value="Oxidored_molyb"/>
    <property type="match status" value="1"/>
</dbReference>
<evidence type="ECO:0000313" key="3">
    <source>
        <dbReference type="Proteomes" id="UP000052268"/>
    </source>
</evidence>
<proteinExistence type="predicted"/>